<keyword evidence="1" id="KW-0732">Signal</keyword>
<dbReference type="InterPro" id="IPR038117">
    <property type="entry name" value="BofC_C_sf"/>
</dbReference>
<evidence type="ECO:0000259" key="2">
    <source>
        <dbReference type="Pfam" id="PF08955"/>
    </source>
</evidence>
<dbReference type="InterPro" id="IPR038118">
    <property type="entry name" value="BOFC_N_sf"/>
</dbReference>
<organism evidence="4 5">
    <name type="scientific">Weizmannia acidilactici</name>
    <dbReference type="NCBI Taxonomy" id="2607726"/>
    <lineage>
        <taxon>Bacteria</taxon>
        <taxon>Bacillati</taxon>
        <taxon>Bacillota</taxon>
        <taxon>Bacilli</taxon>
        <taxon>Bacillales</taxon>
        <taxon>Bacillaceae</taxon>
        <taxon>Heyndrickxia</taxon>
    </lineage>
</organism>
<dbReference type="AlphaFoldDB" id="A0A5J4JB75"/>
<dbReference type="Gene3D" id="3.10.20.420">
    <property type="entry name" value="Bypass-of-forespore C, N-terminal domain"/>
    <property type="match status" value="1"/>
</dbReference>
<dbReference type="InterPro" id="IPR015050">
    <property type="entry name" value="BofC_C"/>
</dbReference>
<sequence>MYTLVMRAVPIAAFLLAGAGFPDVLQSKDVLAAGKKTAVILERVYLDGEVSEEFIRTDKTPCEVVRSYPGWQIADIGGSRIVLQKHIHDISPLLKANGYFSITFQSGSGKKGIVQPFFQLYLKKLESRRQEKMENGNAASYAESLFGWAN</sequence>
<keyword evidence="5" id="KW-1185">Reference proteome</keyword>
<feature type="signal peptide" evidence="1">
    <location>
        <begin position="1"/>
        <end position="19"/>
    </location>
</feature>
<accession>A0A5J4JB75</accession>
<dbReference type="InterPro" id="IPR015071">
    <property type="entry name" value="BOFC_N"/>
</dbReference>
<proteinExistence type="predicted"/>
<protein>
    <submittedName>
        <fullName evidence="4">Uncharacterized protein</fullName>
    </submittedName>
</protein>
<evidence type="ECO:0000259" key="3">
    <source>
        <dbReference type="Pfam" id="PF08977"/>
    </source>
</evidence>
<gene>
    <name evidence="4" type="ORF">BpJC7_04560</name>
</gene>
<evidence type="ECO:0000313" key="5">
    <source>
        <dbReference type="Proteomes" id="UP000391919"/>
    </source>
</evidence>
<dbReference type="Proteomes" id="UP000391919">
    <property type="component" value="Unassembled WGS sequence"/>
</dbReference>
<reference evidence="4 5" key="1">
    <citation type="submission" date="2019-09" db="EMBL/GenBank/DDBJ databases">
        <title>Draft genome sequence of Bacillus sp. JC-7.</title>
        <authorList>
            <person name="Tanaka N."/>
            <person name="Shiwa Y."/>
            <person name="Fujita N."/>
            <person name="Tanasupawat S."/>
        </authorList>
    </citation>
    <scope>NUCLEOTIDE SEQUENCE [LARGE SCALE GENOMIC DNA]</scope>
    <source>
        <strain evidence="4 5">JC-7</strain>
    </source>
</reference>
<feature type="domain" description="Bypass-of-forespore C N-terminal" evidence="3">
    <location>
        <begin position="39"/>
        <end position="85"/>
    </location>
</feature>
<name>A0A5J4JB75_9BACI</name>
<comment type="caution">
    <text evidence="4">The sequence shown here is derived from an EMBL/GenBank/DDBJ whole genome shotgun (WGS) entry which is preliminary data.</text>
</comment>
<dbReference type="Gene3D" id="3.30.70.1740">
    <property type="entry name" value="Bypass-of-forespore C, C-terminal domain"/>
    <property type="match status" value="1"/>
</dbReference>
<evidence type="ECO:0000313" key="4">
    <source>
        <dbReference type="EMBL" id="GER69153.1"/>
    </source>
</evidence>
<feature type="domain" description="Bypass of forespore C C-terminal" evidence="2">
    <location>
        <begin position="89"/>
        <end position="136"/>
    </location>
</feature>
<dbReference type="Pfam" id="PF08955">
    <property type="entry name" value="BofC_C"/>
    <property type="match status" value="1"/>
</dbReference>
<dbReference type="RefSeq" id="WP_151679294.1">
    <property type="nucleotide sequence ID" value="NZ_BKZP01000005.1"/>
</dbReference>
<dbReference type="Pfam" id="PF08977">
    <property type="entry name" value="BOFC_N"/>
    <property type="match status" value="1"/>
</dbReference>
<feature type="chain" id="PRO_5038821079" evidence="1">
    <location>
        <begin position="20"/>
        <end position="150"/>
    </location>
</feature>
<evidence type="ECO:0000256" key="1">
    <source>
        <dbReference type="SAM" id="SignalP"/>
    </source>
</evidence>
<dbReference type="EMBL" id="BKZQ01000004">
    <property type="protein sequence ID" value="GER69153.1"/>
    <property type="molecule type" value="Genomic_DNA"/>
</dbReference>